<dbReference type="InterPro" id="IPR023753">
    <property type="entry name" value="FAD/NAD-binding_dom"/>
</dbReference>
<protein>
    <recommendedName>
        <fullName evidence="1">FAD/NAD(P)-binding domain-containing protein</fullName>
    </recommendedName>
</protein>
<feature type="domain" description="FAD/NAD(P)-binding" evidence="1">
    <location>
        <begin position="9"/>
        <end position="213"/>
    </location>
</feature>
<dbReference type="PRINTS" id="PR00469">
    <property type="entry name" value="PNDRDTASEII"/>
</dbReference>
<keyword evidence="3" id="KW-1185">Reference proteome</keyword>
<dbReference type="AlphaFoldDB" id="A0A1J7BBL9"/>
<dbReference type="RefSeq" id="WP_071658045.1">
    <property type="nucleotide sequence ID" value="NZ_MLCF01000120.1"/>
</dbReference>
<gene>
    <name evidence="2" type="ORF">BIV57_18655</name>
</gene>
<dbReference type="Gene3D" id="3.50.50.60">
    <property type="entry name" value="FAD/NAD(P)-binding domain"/>
    <property type="match status" value="1"/>
</dbReference>
<dbReference type="InterPro" id="IPR036188">
    <property type="entry name" value="FAD/NAD-bd_sf"/>
</dbReference>
<dbReference type="Pfam" id="PF07992">
    <property type="entry name" value="Pyr_redox_2"/>
    <property type="match status" value="1"/>
</dbReference>
<organism evidence="2 3">
    <name type="scientific">Mangrovactinospora gilvigrisea</name>
    <dbReference type="NCBI Taxonomy" id="1428644"/>
    <lineage>
        <taxon>Bacteria</taxon>
        <taxon>Bacillati</taxon>
        <taxon>Actinomycetota</taxon>
        <taxon>Actinomycetes</taxon>
        <taxon>Kitasatosporales</taxon>
        <taxon>Streptomycetaceae</taxon>
        <taxon>Mangrovactinospora</taxon>
    </lineage>
</organism>
<dbReference type="SUPFAM" id="SSF51905">
    <property type="entry name" value="FAD/NAD(P)-binding domain"/>
    <property type="match status" value="1"/>
</dbReference>
<evidence type="ECO:0000313" key="2">
    <source>
        <dbReference type="EMBL" id="OIV35997.1"/>
    </source>
</evidence>
<dbReference type="EMBL" id="MLCF01000120">
    <property type="protein sequence ID" value="OIV35997.1"/>
    <property type="molecule type" value="Genomic_DNA"/>
</dbReference>
<accession>A0A1J7BBL9</accession>
<dbReference type="PANTHER" id="PTHR38663:SF1">
    <property type="entry name" value="L-ORNITHINE N(5)-MONOOXYGENASE"/>
    <property type="match status" value="1"/>
</dbReference>
<dbReference type="PANTHER" id="PTHR38663">
    <property type="match status" value="1"/>
</dbReference>
<name>A0A1J7BBL9_9ACTN</name>
<dbReference type="Proteomes" id="UP000243342">
    <property type="component" value="Unassembled WGS sequence"/>
</dbReference>
<dbReference type="PRINTS" id="PR00368">
    <property type="entry name" value="FADPNR"/>
</dbReference>
<reference evidence="2 3" key="1">
    <citation type="submission" date="2016-10" db="EMBL/GenBank/DDBJ databases">
        <title>Genome sequence of Streptomyces gilvigriseus MUSC 26.</title>
        <authorList>
            <person name="Lee L.-H."/>
            <person name="Ser H.-L."/>
        </authorList>
    </citation>
    <scope>NUCLEOTIDE SEQUENCE [LARGE SCALE GENOMIC DNA]</scope>
    <source>
        <strain evidence="2 3">MUSC 26</strain>
    </source>
</reference>
<dbReference type="STRING" id="1428644.BIV57_18655"/>
<comment type="caution">
    <text evidence="2">The sequence shown here is derived from an EMBL/GenBank/DDBJ whole genome shotgun (WGS) entry which is preliminary data.</text>
</comment>
<dbReference type="OrthoDB" id="9778740at2"/>
<evidence type="ECO:0000313" key="3">
    <source>
        <dbReference type="Proteomes" id="UP000243342"/>
    </source>
</evidence>
<sequence>MPNQNRPADVTVLGAGPYGLSVAAHTRAAGLRTRLLGKPMNTWAAHMPSGMLLKSECWASHLSSPAAGNGLDAWSSAHGRPYGHGTPVRVEDFIDYGRWFAENAAGGDVEETAAVRLAGAPGRYEITTADGEVFRSRTVVLALGVLPFAHRPDELDGLAPEVATHAGDLHDLSPFKGRKVAVIGAGQSALETAVLLAEAGAEPHLVARKDALRWNGRPTLEARSRIERLRAPEGGLGPGWPNWIFSNLPAAMHRAPSPARMHTVRTALGPAGAWWLRDRFEGVVPTLLGHRLVRAAQRGDGVRLELEGEAGRHVLDADHVVAGTGYRVDLDRLALIDPQLRAGIRTREGFPVLDPHLQSSMPGLYVVGLAAAGSFGPVMRFVYGAPFAAKRVAARLERGRSRAAKRAA</sequence>
<evidence type="ECO:0000259" key="1">
    <source>
        <dbReference type="Pfam" id="PF07992"/>
    </source>
</evidence>
<proteinExistence type="predicted"/>
<dbReference type="GO" id="GO:0016491">
    <property type="term" value="F:oxidoreductase activity"/>
    <property type="evidence" value="ECO:0007669"/>
    <property type="project" value="InterPro"/>
</dbReference>